<dbReference type="Gene3D" id="3.30.450.40">
    <property type="match status" value="1"/>
</dbReference>
<dbReference type="SUPFAM" id="SSF55781">
    <property type="entry name" value="GAF domain-like"/>
    <property type="match status" value="1"/>
</dbReference>
<reference evidence="2" key="1">
    <citation type="journal article" date="2019" name="Int. J. Syst. Evol. Microbiol.">
        <title>The Global Catalogue of Microorganisms (GCM) 10K type strain sequencing project: providing services to taxonomists for standard genome sequencing and annotation.</title>
        <authorList>
            <consortium name="The Broad Institute Genomics Platform"/>
            <consortium name="The Broad Institute Genome Sequencing Center for Infectious Disease"/>
            <person name="Wu L."/>
            <person name="Ma J."/>
        </authorList>
    </citation>
    <scope>NUCLEOTIDE SEQUENCE [LARGE SCALE GENOMIC DNA]</scope>
    <source>
        <strain evidence="2">GH52</strain>
    </source>
</reference>
<name>A0ABW4YPP6_9BACL</name>
<accession>A0ABW4YPP6</accession>
<keyword evidence="2" id="KW-1185">Reference proteome</keyword>
<protein>
    <submittedName>
        <fullName evidence="1">GAF domain-containing protein</fullName>
    </submittedName>
</protein>
<evidence type="ECO:0000313" key="1">
    <source>
        <dbReference type="EMBL" id="MFD2117700.1"/>
    </source>
</evidence>
<dbReference type="EMBL" id="JBHUHO010000046">
    <property type="protein sequence ID" value="MFD2117700.1"/>
    <property type="molecule type" value="Genomic_DNA"/>
</dbReference>
<gene>
    <name evidence="1" type="ORF">ACFSJH_18380</name>
</gene>
<dbReference type="InterPro" id="IPR029016">
    <property type="entry name" value="GAF-like_dom_sf"/>
</dbReference>
<proteinExistence type="predicted"/>
<dbReference type="Proteomes" id="UP001597362">
    <property type="component" value="Unassembled WGS sequence"/>
</dbReference>
<comment type="caution">
    <text evidence="1">The sequence shown here is derived from an EMBL/GenBank/DDBJ whole genome shotgun (WGS) entry which is preliminary data.</text>
</comment>
<evidence type="ECO:0000313" key="2">
    <source>
        <dbReference type="Proteomes" id="UP001597362"/>
    </source>
</evidence>
<organism evidence="1 2">
    <name type="scientific">Paenibacillus yanchengensis</name>
    <dbReference type="NCBI Taxonomy" id="2035833"/>
    <lineage>
        <taxon>Bacteria</taxon>
        <taxon>Bacillati</taxon>
        <taxon>Bacillota</taxon>
        <taxon>Bacilli</taxon>
        <taxon>Bacillales</taxon>
        <taxon>Paenibacillaceae</taxon>
        <taxon>Paenibacillus</taxon>
    </lineage>
</organism>
<dbReference type="RefSeq" id="WP_377774947.1">
    <property type="nucleotide sequence ID" value="NZ_JBHUHO010000046.1"/>
</dbReference>
<sequence>MITTIESKIDYSLEYIRQQSSSDFIGLGVIDREQRNLYWSYVKGSVSARTLLIVQKLTGGLTGAAIRAGRPMKSSFICSDADRFRQGEPVMLTEKLDSALSLPVYNSNEITAILLLGRRNQMIYSSAEQGDAVDYASQLGELLVMELPNRLQ</sequence>